<evidence type="ECO:0000313" key="3">
    <source>
        <dbReference type="WBParaSite" id="ECPE_0001450001-mRNA-1"/>
    </source>
</evidence>
<dbReference type="WBParaSite" id="ECPE_0001450001-mRNA-1">
    <property type="protein sequence ID" value="ECPE_0001450001-mRNA-1"/>
    <property type="gene ID" value="ECPE_0001450001"/>
</dbReference>
<dbReference type="EMBL" id="UZAN01057623">
    <property type="protein sequence ID" value="VDP91731.1"/>
    <property type="molecule type" value="Genomic_DNA"/>
</dbReference>
<proteinExistence type="predicted"/>
<keyword evidence="2" id="KW-1185">Reference proteome</keyword>
<reference evidence="3" key="1">
    <citation type="submission" date="2016-06" db="UniProtKB">
        <authorList>
            <consortium name="WormBaseParasite"/>
        </authorList>
    </citation>
    <scope>IDENTIFICATION</scope>
</reference>
<accession>A0A183B5H5</accession>
<dbReference type="AlphaFoldDB" id="A0A183B5H5"/>
<evidence type="ECO:0000313" key="2">
    <source>
        <dbReference type="Proteomes" id="UP000272942"/>
    </source>
</evidence>
<dbReference type="Proteomes" id="UP000272942">
    <property type="component" value="Unassembled WGS sequence"/>
</dbReference>
<evidence type="ECO:0000313" key="1">
    <source>
        <dbReference type="EMBL" id="VDP91731.1"/>
    </source>
</evidence>
<sequence length="142" mass="15022">MSKSIDPTRDQALDLTGTTTGSCPLTYPPLNLGTGSLNQLADTILLHLLVPESTIEIADPIKLTDGVVASDIKIYQLDTIHRTCAIELQTSDSLGCSERGLLLKACLGARQIRANLSLTTPYAGLKEGVSSSDIPRIVSSAD</sequence>
<protein>
    <submittedName>
        <fullName evidence="3">PD-(D/E)XK nuclease family transposase</fullName>
    </submittedName>
</protein>
<reference evidence="1 2" key="2">
    <citation type="submission" date="2018-11" db="EMBL/GenBank/DDBJ databases">
        <authorList>
            <consortium name="Pathogen Informatics"/>
        </authorList>
    </citation>
    <scope>NUCLEOTIDE SEQUENCE [LARGE SCALE GENOMIC DNA]</scope>
    <source>
        <strain evidence="1 2">Egypt</strain>
    </source>
</reference>
<name>A0A183B5H5_9TREM</name>
<gene>
    <name evidence="1" type="ORF">ECPE_LOCUS14459</name>
</gene>
<dbReference type="OrthoDB" id="6232118at2759"/>
<organism evidence="3">
    <name type="scientific">Echinostoma caproni</name>
    <dbReference type="NCBI Taxonomy" id="27848"/>
    <lineage>
        <taxon>Eukaryota</taxon>
        <taxon>Metazoa</taxon>
        <taxon>Spiralia</taxon>
        <taxon>Lophotrochozoa</taxon>
        <taxon>Platyhelminthes</taxon>
        <taxon>Trematoda</taxon>
        <taxon>Digenea</taxon>
        <taxon>Plagiorchiida</taxon>
        <taxon>Echinostomata</taxon>
        <taxon>Echinostomatoidea</taxon>
        <taxon>Echinostomatidae</taxon>
        <taxon>Echinostoma</taxon>
    </lineage>
</organism>